<dbReference type="Gene3D" id="3.90.550.10">
    <property type="entry name" value="Spore Coat Polysaccharide Biosynthesis Protein SpsA, Chain A"/>
    <property type="match status" value="1"/>
</dbReference>
<dbReference type="GO" id="GO:0016740">
    <property type="term" value="F:transferase activity"/>
    <property type="evidence" value="ECO:0007669"/>
    <property type="project" value="UniProtKB-KW"/>
</dbReference>
<protein>
    <submittedName>
        <fullName evidence="2">Glycosyl transferase family 2</fullName>
    </submittedName>
</protein>
<name>A0ABY1PN80_9BACT</name>
<reference evidence="2 3" key="1">
    <citation type="submission" date="2017-05" db="EMBL/GenBank/DDBJ databases">
        <authorList>
            <person name="Varghese N."/>
            <person name="Submissions S."/>
        </authorList>
    </citation>
    <scope>NUCLEOTIDE SEQUENCE [LARGE SCALE GENOMIC DNA]</scope>
    <source>
        <strain evidence="2 3">DSM 25457</strain>
    </source>
</reference>
<dbReference type="Pfam" id="PF00535">
    <property type="entry name" value="Glycos_transf_2"/>
    <property type="match status" value="1"/>
</dbReference>
<comment type="caution">
    <text evidence="2">The sequence shown here is derived from an EMBL/GenBank/DDBJ whole genome shotgun (WGS) entry which is preliminary data.</text>
</comment>
<dbReference type="RefSeq" id="WP_283430354.1">
    <property type="nucleotide sequence ID" value="NZ_CAWLDM010000001.1"/>
</dbReference>
<keyword evidence="2" id="KW-0808">Transferase</keyword>
<dbReference type="PANTHER" id="PTHR48090">
    <property type="entry name" value="UNDECAPRENYL-PHOSPHATE 4-DEOXY-4-FORMAMIDO-L-ARABINOSE TRANSFERASE-RELATED"/>
    <property type="match status" value="1"/>
</dbReference>
<evidence type="ECO:0000313" key="2">
    <source>
        <dbReference type="EMBL" id="SMP38177.1"/>
    </source>
</evidence>
<organism evidence="2 3">
    <name type="scientific">Neorhodopirellula lusitana</name>
    <dbReference type="NCBI Taxonomy" id="445327"/>
    <lineage>
        <taxon>Bacteria</taxon>
        <taxon>Pseudomonadati</taxon>
        <taxon>Planctomycetota</taxon>
        <taxon>Planctomycetia</taxon>
        <taxon>Pirellulales</taxon>
        <taxon>Pirellulaceae</taxon>
        <taxon>Neorhodopirellula</taxon>
    </lineage>
</organism>
<dbReference type="SUPFAM" id="SSF53448">
    <property type="entry name" value="Nucleotide-diphospho-sugar transferases"/>
    <property type="match status" value="1"/>
</dbReference>
<dbReference type="Proteomes" id="UP001158067">
    <property type="component" value="Unassembled WGS sequence"/>
</dbReference>
<dbReference type="EMBL" id="FXUG01000001">
    <property type="protein sequence ID" value="SMP38177.1"/>
    <property type="molecule type" value="Genomic_DNA"/>
</dbReference>
<dbReference type="PANTHER" id="PTHR48090:SF7">
    <property type="entry name" value="RFBJ PROTEIN"/>
    <property type="match status" value="1"/>
</dbReference>
<gene>
    <name evidence="2" type="ORF">SAMN06265222_10185</name>
</gene>
<dbReference type="InterPro" id="IPR050256">
    <property type="entry name" value="Glycosyltransferase_2"/>
</dbReference>
<dbReference type="InterPro" id="IPR001173">
    <property type="entry name" value="Glyco_trans_2-like"/>
</dbReference>
<evidence type="ECO:0000259" key="1">
    <source>
        <dbReference type="Pfam" id="PF00535"/>
    </source>
</evidence>
<proteinExistence type="predicted"/>
<feature type="domain" description="Glycosyltransferase 2-like" evidence="1">
    <location>
        <begin position="76"/>
        <end position="204"/>
    </location>
</feature>
<dbReference type="CDD" id="cd04179">
    <property type="entry name" value="DPM_DPG-synthase_like"/>
    <property type="match status" value="1"/>
</dbReference>
<sequence length="300" mass="33442">MTTSTLPPQSDLADFFAMGEPDSAQATLDASPVYRPEIERIDTDDLLQRIDDTLDLIAEAQSMDMARDYLGHVDISIIIPVHNARESLPEVLDRIDEVMPTSCEVIVVDDASTDGSWHYVNGLSDRPNLKLLRRKRSHGRGSAIRMALRHTKGRVVAIQDADMAYDPADLLGAIWPVLENQADVVYGSRRLRRVTRRGVGLTARLSNRITTMVANYTTGLRLTDLESSHKVFKGDLIRSLNLEQCDRGFDAEVTAKIARRASVVMEVPTSYEGDLVDEELAPAWKTFAQTIGSLMRYRVA</sequence>
<keyword evidence="3" id="KW-1185">Reference proteome</keyword>
<accession>A0ABY1PN80</accession>
<dbReference type="InterPro" id="IPR029044">
    <property type="entry name" value="Nucleotide-diphossugar_trans"/>
</dbReference>
<evidence type="ECO:0000313" key="3">
    <source>
        <dbReference type="Proteomes" id="UP001158067"/>
    </source>
</evidence>